<dbReference type="Gene3D" id="3.90.190.20">
    <property type="entry name" value="Mur ligase, C-terminal domain"/>
    <property type="match status" value="1"/>
</dbReference>
<dbReference type="GO" id="GO:0071555">
    <property type="term" value="P:cell wall organization"/>
    <property type="evidence" value="ECO:0007669"/>
    <property type="project" value="UniProtKB-KW"/>
</dbReference>
<evidence type="ECO:0000259" key="12">
    <source>
        <dbReference type="Pfam" id="PF02875"/>
    </source>
</evidence>
<dbReference type="AlphaFoldDB" id="A0A967B1Z4"/>
<dbReference type="SUPFAM" id="SSF53623">
    <property type="entry name" value="MurD-like peptide ligases, catalytic domain"/>
    <property type="match status" value="1"/>
</dbReference>
<evidence type="ECO:0000256" key="8">
    <source>
        <dbReference type="ARBA" id="ARBA00023306"/>
    </source>
</evidence>
<dbReference type="InterPro" id="IPR036565">
    <property type="entry name" value="Mur-like_cat_sf"/>
</dbReference>
<evidence type="ECO:0000256" key="9">
    <source>
        <dbReference type="ARBA" id="ARBA00023316"/>
    </source>
</evidence>
<comment type="catalytic activity">
    <reaction evidence="10 11">
        <text>D-alanyl-D-alanine + UDP-N-acetyl-alpha-D-muramoyl-L-alanyl-gamma-D-glutamyl-meso-2,6-diaminopimelate + ATP = UDP-N-acetyl-alpha-D-muramoyl-L-alanyl-gamma-D-glutamyl-meso-2,6-diaminopimeloyl-D-alanyl-D-alanine + ADP + phosphate + H(+)</text>
        <dbReference type="Rhea" id="RHEA:28374"/>
        <dbReference type="ChEBI" id="CHEBI:15378"/>
        <dbReference type="ChEBI" id="CHEBI:30616"/>
        <dbReference type="ChEBI" id="CHEBI:43474"/>
        <dbReference type="ChEBI" id="CHEBI:57822"/>
        <dbReference type="ChEBI" id="CHEBI:61386"/>
        <dbReference type="ChEBI" id="CHEBI:83905"/>
        <dbReference type="ChEBI" id="CHEBI:456216"/>
        <dbReference type="EC" id="6.3.2.10"/>
    </reaction>
</comment>
<evidence type="ECO:0000256" key="5">
    <source>
        <dbReference type="ARBA" id="ARBA00022840"/>
    </source>
</evidence>
<keyword evidence="1 10" id="KW-0963">Cytoplasm</keyword>
<dbReference type="EMBL" id="JAAOIV010000006">
    <property type="protein sequence ID" value="NHN56038.1"/>
    <property type="molecule type" value="Genomic_DNA"/>
</dbReference>
<comment type="caution">
    <text evidence="14">The sequence shown here is derived from an EMBL/GenBank/DDBJ whole genome shotgun (WGS) entry which is preliminary data.</text>
</comment>
<comment type="similarity">
    <text evidence="10">Belongs to the MurCDEF family. MurF subfamily.</text>
</comment>
<comment type="subcellular location">
    <subcellularLocation>
        <location evidence="10 11">Cytoplasm</location>
    </subcellularLocation>
</comment>
<dbReference type="InterPro" id="IPR005863">
    <property type="entry name" value="UDP-N-AcMur_synth"/>
</dbReference>
<evidence type="ECO:0000256" key="1">
    <source>
        <dbReference type="ARBA" id="ARBA00022490"/>
    </source>
</evidence>
<keyword evidence="9 10" id="KW-0961">Cell wall biogenesis/degradation</keyword>
<dbReference type="PANTHER" id="PTHR43024">
    <property type="entry name" value="UDP-N-ACETYLMURAMOYL-TRIPEPTIDE--D-ALANYL-D-ALANINE LIGASE"/>
    <property type="match status" value="1"/>
</dbReference>
<evidence type="ECO:0000256" key="2">
    <source>
        <dbReference type="ARBA" id="ARBA00022598"/>
    </source>
</evidence>
<evidence type="ECO:0000256" key="4">
    <source>
        <dbReference type="ARBA" id="ARBA00022741"/>
    </source>
</evidence>
<dbReference type="InterPro" id="IPR004101">
    <property type="entry name" value="Mur_ligase_C"/>
</dbReference>
<dbReference type="Pfam" id="PF08245">
    <property type="entry name" value="Mur_ligase_M"/>
    <property type="match status" value="1"/>
</dbReference>
<dbReference type="GO" id="GO:0009252">
    <property type="term" value="P:peptidoglycan biosynthetic process"/>
    <property type="evidence" value="ECO:0007669"/>
    <property type="project" value="UniProtKB-UniRule"/>
</dbReference>
<dbReference type="GO" id="GO:0005524">
    <property type="term" value="F:ATP binding"/>
    <property type="evidence" value="ECO:0007669"/>
    <property type="project" value="UniProtKB-UniRule"/>
</dbReference>
<evidence type="ECO:0000313" key="14">
    <source>
        <dbReference type="EMBL" id="NHN56038.1"/>
    </source>
</evidence>
<evidence type="ECO:0000313" key="15">
    <source>
        <dbReference type="Proteomes" id="UP000744769"/>
    </source>
</evidence>
<dbReference type="GO" id="GO:0008360">
    <property type="term" value="P:regulation of cell shape"/>
    <property type="evidence" value="ECO:0007669"/>
    <property type="project" value="UniProtKB-KW"/>
</dbReference>
<accession>A0A967B1Z4</accession>
<dbReference type="GO" id="GO:0005737">
    <property type="term" value="C:cytoplasm"/>
    <property type="evidence" value="ECO:0007669"/>
    <property type="project" value="UniProtKB-SubCell"/>
</dbReference>
<keyword evidence="5 10" id="KW-0067">ATP-binding</keyword>
<dbReference type="SUPFAM" id="SSF63418">
    <property type="entry name" value="MurE/MurF N-terminal domain"/>
    <property type="match status" value="1"/>
</dbReference>
<dbReference type="Gene3D" id="3.40.1390.10">
    <property type="entry name" value="MurE/MurF, N-terminal domain"/>
    <property type="match status" value="1"/>
</dbReference>
<keyword evidence="7 10" id="KW-0573">Peptidoglycan synthesis</keyword>
<evidence type="ECO:0000256" key="10">
    <source>
        <dbReference type="HAMAP-Rule" id="MF_02019"/>
    </source>
</evidence>
<feature type="domain" description="Mur ligase central" evidence="13">
    <location>
        <begin position="109"/>
        <end position="296"/>
    </location>
</feature>
<dbReference type="HAMAP" id="MF_02019">
    <property type="entry name" value="MurF"/>
    <property type="match status" value="1"/>
</dbReference>
<evidence type="ECO:0000259" key="13">
    <source>
        <dbReference type="Pfam" id="PF08245"/>
    </source>
</evidence>
<dbReference type="Pfam" id="PF02875">
    <property type="entry name" value="Mur_ligase_C"/>
    <property type="match status" value="1"/>
</dbReference>
<keyword evidence="4 10" id="KW-0547">Nucleotide-binding</keyword>
<keyword evidence="15" id="KW-1185">Reference proteome</keyword>
<keyword evidence="2 10" id="KW-0436">Ligase</keyword>
<reference evidence="14" key="1">
    <citation type="submission" date="2020-03" db="EMBL/GenBank/DDBJ databases">
        <title>Draft sequencing of Calidifontibacter sp. DB0510.</title>
        <authorList>
            <person name="Kim D.-U."/>
        </authorList>
    </citation>
    <scope>NUCLEOTIDE SEQUENCE</scope>
    <source>
        <strain evidence="14">DB0510</strain>
    </source>
</reference>
<evidence type="ECO:0000256" key="6">
    <source>
        <dbReference type="ARBA" id="ARBA00022960"/>
    </source>
</evidence>
<dbReference type="SUPFAM" id="SSF53244">
    <property type="entry name" value="MurD-like peptide ligases, peptide-binding domain"/>
    <property type="match status" value="1"/>
</dbReference>
<dbReference type="InterPro" id="IPR051046">
    <property type="entry name" value="MurCDEF_CellWall_CoF430Synth"/>
</dbReference>
<dbReference type="Proteomes" id="UP000744769">
    <property type="component" value="Unassembled WGS sequence"/>
</dbReference>
<feature type="binding site" evidence="10">
    <location>
        <begin position="111"/>
        <end position="117"/>
    </location>
    <ligand>
        <name>ATP</name>
        <dbReference type="ChEBI" id="CHEBI:30616"/>
    </ligand>
</feature>
<keyword evidence="6 10" id="KW-0133">Cell shape</keyword>
<comment type="function">
    <text evidence="10 11">Involved in cell wall formation. Catalyzes the final step in the synthesis of UDP-N-acetylmuramoyl-pentapeptide, the precursor of murein.</text>
</comment>
<dbReference type="InterPro" id="IPR036615">
    <property type="entry name" value="Mur_ligase_C_dom_sf"/>
</dbReference>
<dbReference type="GO" id="GO:0047480">
    <property type="term" value="F:UDP-N-acetylmuramoyl-tripeptide-D-alanyl-D-alanine ligase activity"/>
    <property type="evidence" value="ECO:0007669"/>
    <property type="project" value="UniProtKB-UniRule"/>
</dbReference>
<dbReference type="InterPro" id="IPR035911">
    <property type="entry name" value="MurE/MurF_N"/>
</dbReference>
<sequence>MIAMTLAEVAAATGGSLVPADAGQIAVDGPVVSDSRQAGPGSLYVARIGEFADGHRYAGAAAEAGAVATLGSRAIEGMPTVVVADVQDAFAALGRAVVDRAPALRIVGITGSSGKTSTKDMLGQVLSRVGETISPEGSLNSEVGVPLTVCRVTPTTDYLVAEMGATGVGHIAYLTRIAPPTVGIVLNVGRAHVGEFGSVDAIARTKAELVEALPADGLAVLNADDPRVRAMRDRTDARVLLVGRSPDADLRATEVRLDPLGRASFTLVGAGDPRPVQLAVHGEHHVGNALAVIGAAIELGVPVAQAISALADARALSRWRMEVHELDSGATLINDAYNANPDSMTAALRALQAMAGGRHTVAVLGEMRELGEDSEAEHQAIGELVRELGIDRLVTVGAGAAAIGRGADGIPTEQVADVDAAYALLRDSLGPGDVVLLKSSRDSGLRYLGDRMAFGDQEVGS</sequence>
<proteinExistence type="inferred from homology"/>
<protein>
    <recommendedName>
        <fullName evidence="10 11">UDP-N-acetylmuramoyl-tripeptide--D-alanyl-D-alanine ligase</fullName>
        <ecNumber evidence="10 11">6.3.2.10</ecNumber>
    </recommendedName>
    <alternativeName>
        <fullName evidence="10">D-alanyl-D-alanine-adding enzyme</fullName>
    </alternativeName>
</protein>
<feature type="domain" description="Mur ligase C-terminal" evidence="12">
    <location>
        <begin position="320"/>
        <end position="441"/>
    </location>
</feature>
<organism evidence="14 15">
    <name type="scientific">Metallococcus carri</name>
    <dbReference type="NCBI Taxonomy" id="1656884"/>
    <lineage>
        <taxon>Bacteria</taxon>
        <taxon>Bacillati</taxon>
        <taxon>Actinomycetota</taxon>
        <taxon>Actinomycetes</taxon>
        <taxon>Micrococcales</taxon>
        <taxon>Dermacoccaceae</taxon>
        <taxon>Metallococcus</taxon>
    </lineage>
</organism>
<name>A0A967B1Z4_9MICO</name>
<evidence type="ECO:0000256" key="11">
    <source>
        <dbReference type="RuleBase" id="RU004136"/>
    </source>
</evidence>
<dbReference type="PANTHER" id="PTHR43024:SF1">
    <property type="entry name" value="UDP-N-ACETYLMURAMOYL-TRIPEPTIDE--D-ALANYL-D-ALANINE LIGASE"/>
    <property type="match status" value="1"/>
</dbReference>
<dbReference type="EC" id="6.3.2.10" evidence="10 11"/>
<dbReference type="Gene3D" id="3.40.1190.10">
    <property type="entry name" value="Mur-like, catalytic domain"/>
    <property type="match status" value="1"/>
</dbReference>
<gene>
    <name evidence="10" type="primary">murF</name>
    <name evidence="14" type="ORF">G9U51_09645</name>
</gene>
<comment type="pathway">
    <text evidence="10 11">Cell wall biogenesis; peptidoglycan biosynthesis.</text>
</comment>
<evidence type="ECO:0000256" key="7">
    <source>
        <dbReference type="ARBA" id="ARBA00022984"/>
    </source>
</evidence>
<dbReference type="InterPro" id="IPR013221">
    <property type="entry name" value="Mur_ligase_cen"/>
</dbReference>
<dbReference type="NCBIfam" id="TIGR01143">
    <property type="entry name" value="murF"/>
    <property type="match status" value="1"/>
</dbReference>
<evidence type="ECO:0000256" key="3">
    <source>
        <dbReference type="ARBA" id="ARBA00022618"/>
    </source>
</evidence>
<keyword evidence="8 10" id="KW-0131">Cell cycle</keyword>
<dbReference type="GO" id="GO:0051301">
    <property type="term" value="P:cell division"/>
    <property type="evidence" value="ECO:0007669"/>
    <property type="project" value="UniProtKB-KW"/>
</dbReference>
<keyword evidence="3 10" id="KW-0132">Cell division</keyword>